<evidence type="ECO:0000256" key="2">
    <source>
        <dbReference type="ARBA" id="ARBA00022723"/>
    </source>
</evidence>
<reference evidence="4 5" key="1">
    <citation type="submission" date="2020-05" db="EMBL/GenBank/DDBJ databases">
        <title>Vigna angularis (adzuki bean) Var. LongXiaoDou No. 4 denovo assembly.</title>
        <authorList>
            <person name="Xiang H."/>
        </authorList>
    </citation>
    <scope>NUCLEOTIDE SEQUENCE [LARGE SCALE GENOMIC DNA]</scope>
    <source>
        <tissue evidence="4">Leaf</tissue>
    </source>
</reference>
<dbReference type="GO" id="GO:0020037">
    <property type="term" value="F:heme binding"/>
    <property type="evidence" value="ECO:0007669"/>
    <property type="project" value="InterPro"/>
</dbReference>
<dbReference type="Proteomes" id="UP000743370">
    <property type="component" value="Unassembled WGS sequence"/>
</dbReference>
<proteinExistence type="inferred from homology"/>
<dbReference type="GO" id="GO:0016705">
    <property type="term" value="F:oxidoreductase activity, acting on paired donors, with incorporation or reduction of molecular oxygen"/>
    <property type="evidence" value="ECO:0007669"/>
    <property type="project" value="InterPro"/>
</dbReference>
<dbReference type="InterPro" id="IPR036396">
    <property type="entry name" value="Cyt_P450_sf"/>
</dbReference>
<keyword evidence="3" id="KW-0408">Iron</keyword>
<accession>A0A8T0L6G6</accession>
<dbReference type="GO" id="GO:0005506">
    <property type="term" value="F:iron ion binding"/>
    <property type="evidence" value="ECO:0007669"/>
    <property type="project" value="InterPro"/>
</dbReference>
<keyword evidence="2" id="KW-0479">Metal-binding</keyword>
<dbReference type="PANTHER" id="PTHR24286:SF190">
    <property type="entry name" value="CYTOCHROME P450"/>
    <property type="match status" value="1"/>
</dbReference>
<dbReference type="PANTHER" id="PTHR24286">
    <property type="entry name" value="CYTOCHROME P450 26"/>
    <property type="match status" value="1"/>
</dbReference>
<dbReference type="EMBL" id="JABFOF010000001">
    <property type="protein sequence ID" value="KAG2407767.1"/>
    <property type="molecule type" value="Genomic_DNA"/>
</dbReference>
<evidence type="ECO:0000256" key="3">
    <source>
        <dbReference type="ARBA" id="ARBA00023004"/>
    </source>
</evidence>
<comment type="similarity">
    <text evidence="1">Belongs to the cytochrome P450 family.</text>
</comment>
<evidence type="ECO:0000313" key="4">
    <source>
        <dbReference type="EMBL" id="KAG2407767.1"/>
    </source>
</evidence>
<dbReference type="GO" id="GO:0004497">
    <property type="term" value="F:monooxygenase activity"/>
    <property type="evidence" value="ECO:0007669"/>
    <property type="project" value="InterPro"/>
</dbReference>
<dbReference type="SUPFAM" id="SSF48264">
    <property type="entry name" value="Cytochrome P450"/>
    <property type="match status" value="1"/>
</dbReference>
<evidence type="ECO:0000256" key="1">
    <source>
        <dbReference type="ARBA" id="ARBA00010617"/>
    </source>
</evidence>
<gene>
    <name evidence="4" type="ORF">HKW66_Vig0025890</name>
</gene>
<evidence type="ECO:0000313" key="5">
    <source>
        <dbReference type="Proteomes" id="UP000743370"/>
    </source>
</evidence>
<dbReference type="GO" id="GO:0016125">
    <property type="term" value="P:sterol metabolic process"/>
    <property type="evidence" value="ECO:0007669"/>
    <property type="project" value="TreeGrafter"/>
</dbReference>
<dbReference type="AlphaFoldDB" id="A0A8T0L6G6"/>
<sequence>MLAEQEEIAKGKPSGEAHTWKDLPKMKYTWRVAMETIRMFPPIFGGFRKATDSVGSYVQTISSVGIQSQYHLKGY</sequence>
<comment type="caution">
    <text evidence="4">The sequence shown here is derived from an EMBL/GenBank/DDBJ whole genome shotgun (WGS) entry which is preliminary data.</text>
</comment>
<name>A0A8T0L6G6_PHAAN</name>
<organism evidence="4 5">
    <name type="scientific">Phaseolus angularis</name>
    <name type="common">Azuki bean</name>
    <name type="synonym">Vigna angularis</name>
    <dbReference type="NCBI Taxonomy" id="3914"/>
    <lineage>
        <taxon>Eukaryota</taxon>
        <taxon>Viridiplantae</taxon>
        <taxon>Streptophyta</taxon>
        <taxon>Embryophyta</taxon>
        <taxon>Tracheophyta</taxon>
        <taxon>Spermatophyta</taxon>
        <taxon>Magnoliopsida</taxon>
        <taxon>eudicotyledons</taxon>
        <taxon>Gunneridae</taxon>
        <taxon>Pentapetalae</taxon>
        <taxon>rosids</taxon>
        <taxon>fabids</taxon>
        <taxon>Fabales</taxon>
        <taxon>Fabaceae</taxon>
        <taxon>Papilionoideae</taxon>
        <taxon>50 kb inversion clade</taxon>
        <taxon>NPAAA clade</taxon>
        <taxon>indigoferoid/millettioid clade</taxon>
        <taxon>Phaseoleae</taxon>
        <taxon>Vigna</taxon>
    </lineage>
</organism>
<dbReference type="Gene3D" id="1.10.630.10">
    <property type="entry name" value="Cytochrome P450"/>
    <property type="match status" value="1"/>
</dbReference>
<protein>
    <submittedName>
        <fullName evidence="4">Taxadiene 5-alpha hydroxylase</fullName>
    </submittedName>
</protein>